<accession>A0A9E7DCB5</accession>
<feature type="transmembrane region" description="Helical" evidence="1">
    <location>
        <begin position="12"/>
        <end position="31"/>
    </location>
</feature>
<reference evidence="2" key="1">
    <citation type="submission" date="2022-05" db="EMBL/GenBank/DDBJ databases">
        <title>Using nanopore sequencing to obtain complete genomes from saliva samples.</title>
        <authorList>
            <person name="Baker J.L."/>
        </authorList>
    </citation>
    <scope>NUCLEOTIDE SEQUENCE</scope>
    <source>
        <strain evidence="2">JCVI-JB-Lp32</strain>
    </source>
</reference>
<proteinExistence type="predicted"/>
<feature type="transmembrane region" description="Helical" evidence="1">
    <location>
        <begin position="37"/>
        <end position="55"/>
    </location>
</feature>
<name>A0A9E7DCB5_9ACTN</name>
<dbReference type="Proteomes" id="UP000831562">
    <property type="component" value="Chromosome"/>
</dbReference>
<dbReference type="EMBL" id="CP097092">
    <property type="protein sequence ID" value="UQF78295.1"/>
    <property type="molecule type" value="Genomic_DNA"/>
</dbReference>
<keyword evidence="1" id="KW-0812">Transmembrane</keyword>
<keyword evidence="1" id="KW-1133">Transmembrane helix</keyword>
<evidence type="ECO:0000256" key="1">
    <source>
        <dbReference type="SAM" id="Phobius"/>
    </source>
</evidence>
<keyword evidence="1" id="KW-0472">Membrane</keyword>
<organism evidence="2 3">
    <name type="scientific">Lancefieldella parvula</name>
    <dbReference type="NCBI Taxonomy" id="1382"/>
    <lineage>
        <taxon>Bacteria</taxon>
        <taxon>Bacillati</taxon>
        <taxon>Actinomycetota</taxon>
        <taxon>Coriobacteriia</taxon>
        <taxon>Coriobacteriales</taxon>
        <taxon>Atopobiaceae</taxon>
        <taxon>Lancefieldella</taxon>
    </lineage>
</organism>
<sequence>MKSIPLQFKKIAVGAYICSVMTGILFALIYATFSACGVFGLIPYVAITIPVWRWIDDINEAERDYRRRERARKAL</sequence>
<gene>
    <name evidence="2" type="ORF">M3I19_00910</name>
</gene>
<evidence type="ECO:0000313" key="2">
    <source>
        <dbReference type="EMBL" id="UQF78295.1"/>
    </source>
</evidence>
<evidence type="ECO:0000313" key="3">
    <source>
        <dbReference type="Proteomes" id="UP000831562"/>
    </source>
</evidence>
<protein>
    <submittedName>
        <fullName evidence="2">Uncharacterized protein</fullName>
    </submittedName>
</protein>
<dbReference type="AlphaFoldDB" id="A0A9E7DCB5"/>